<dbReference type="SUPFAM" id="SSF55729">
    <property type="entry name" value="Acyl-CoA N-acyltransferases (Nat)"/>
    <property type="match status" value="1"/>
</dbReference>
<dbReference type="InterPro" id="IPR002470">
    <property type="entry name" value="Peptidase_S9A"/>
</dbReference>
<proteinExistence type="inferred from homology"/>
<comment type="caution">
    <text evidence="6">The sequence shown here is derived from an EMBL/GenBank/DDBJ whole genome shotgun (WGS) entry which is preliminary data.</text>
</comment>
<evidence type="ECO:0000313" key="7">
    <source>
        <dbReference type="Proteomes" id="UP000295371"/>
    </source>
</evidence>
<dbReference type="Proteomes" id="UP000295371">
    <property type="component" value="Unassembled WGS sequence"/>
</dbReference>
<dbReference type="PANTHER" id="PTHR11757">
    <property type="entry name" value="PROTEASE FAMILY S9A OLIGOPEPTIDASE"/>
    <property type="match status" value="1"/>
</dbReference>
<protein>
    <submittedName>
        <fullName evidence="6">Oligopeptidase B</fullName>
    </submittedName>
</protein>
<dbReference type="RefSeq" id="WP_133754094.1">
    <property type="nucleotide sequence ID" value="NZ_SOAW01000001.1"/>
</dbReference>
<dbReference type="InterPro" id="IPR051543">
    <property type="entry name" value="Serine_Peptidase_S9A"/>
</dbReference>
<dbReference type="GO" id="GO:0016747">
    <property type="term" value="F:acyltransferase activity, transferring groups other than amino-acyl groups"/>
    <property type="evidence" value="ECO:0007669"/>
    <property type="project" value="InterPro"/>
</dbReference>
<reference evidence="6 7" key="1">
    <citation type="submission" date="2019-03" db="EMBL/GenBank/DDBJ databases">
        <title>Genomic Encyclopedia of Archaeal and Bacterial Type Strains, Phase II (KMG-II): from individual species to whole genera.</title>
        <authorList>
            <person name="Goeker M."/>
        </authorList>
    </citation>
    <scope>NUCLEOTIDE SEQUENCE [LARGE SCALE GENOMIC DNA]</scope>
    <source>
        <strain evidence="6 7">DSM 24323</strain>
    </source>
</reference>
<dbReference type="AlphaFoldDB" id="A0A4R7J815"/>
<dbReference type="InterPro" id="IPR029058">
    <property type="entry name" value="AB_hydrolase_fold"/>
</dbReference>
<keyword evidence="7" id="KW-1185">Reference proteome</keyword>
<dbReference type="InterPro" id="IPR001375">
    <property type="entry name" value="Peptidase_S9_cat"/>
</dbReference>
<sequence>MEDLRPVRDTDSAALIELIGGIWSEYPGIILDVDAEEPWMRSPATAWAEHAGDLWVLERDGVLVASVGWRPAAGAAELKSLYVAAQARGSGLGAALVRAAETAAADAGCRELILWTDTRFTDAHRLYERLGFSRRSDVRELNDLSQTKEYLYVKPLQAPIAEKRPVTRTHHGETFVDDYEWLRDRDDPQVLAHLHAENDYAAAVTAGQAKLRQSIFDEIKARTQETDLSVPRRRGDWWYYGRMVEGEQYGLHCRVPAGGQDWTPPVIDPNDPPAQEQILLDENAEADGHAFYSLGAATVSDDGNLLAYAVDHAGNEKFTLKVRDLRTGDELADEIPNTFYGPVWAPDASAIFYLVVDDSWRPYQVRRHLLGTAAEADQVIWTEDDTTMWTGIDRSADHRTLIIGIGNSEVSENQLLDLTDPAAEPQVVLGRDAGVLYSVEPVDIDSQRWLIITHDSDGARNSMVSILAAEEISLPRAEQVWRTVVPHDDRVRITSAVPAAGQLFVGLRRDTVPTIGYVPLTEITAGEVTLQTPEFEAELHSVELIAADLQAPLVRLVYETYLTPARVYDFVPDSAELLLRKENPVRGGYDPQAYRAEREWASAADGTQIPLTVIRRADLSPDNGPHPSIVYGYGSYEISMDPGFSISRLSLLDRGVVYVIAHVRGGGELGRGWYVEGKKLAKINSFTDFVDSTRYLIDAGWADRSRIGAMGGSAGGLLMGAVANLAPELYAVIVAQVPFVDALTSILDPDLPLSALEWEEWGNPITDPAVYAAMKAYTPYENIRAVDYPRIAAVTSLDDTRVLFVEPAKWVQRLREVSTGTEPIVFKIEMDGGHGGGSGRYKGWEEVAWDYAFLLDGIGITE</sequence>
<accession>A0A4R7J815</accession>
<gene>
    <name evidence="6" type="ORF">CLV29_1235</name>
</gene>
<dbReference type="PROSITE" id="PS51186">
    <property type="entry name" value="GNAT"/>
    <property type="match status" value="1"/>
</dbReference>
<dbReference type="CDD" id="cd04301">
    <property type="entry name" value="NAT_SF"/>
    <property type="match status" value="1"/>
</dbReference>
<dbReference type="PANTHER" id="PTHR11757:SF19">
    <property type="entry name" value="PROLYL ENDOPEPTIDASE-LIKE"/>
    <property type="match status" value="1"/>
</dbReference>
<dbReference type="SUPFAM" id="SSF53474">
    <property type="entry name" value="alpha/beta-Hydrolases"/>
    <property type="match status" value="1"/>
</dbReference>
<dbReference type="Gene3D" id="3.40.630.30">
    <property type="match status" value="1"/>
</dbReference>
<organism evidence="6 7">
    <name type="scientific">Naumannella halotolerans</name>
    <dbReference type="NCBI Taxonomy" id="993414"/>
    <lineage>
        <taxon>Bacteria</taxon>
        <taxon>Bacillati</taxon>
        <taxon>Actinomycetota</taxon>
        <taxon>Actinomycetes</taxon>
        <taxon>Propionibacteriales</taxon>
        <taxon>Propionibacteriaceae</taxon>
        <taxon>Naumannella</taxon>
    </lineage>
</organism>
<evidence type="ECO:0000313" key="6">
    <source>
        <dbReference type="EMBL" id="TDT33612.1"/>
    </source>
</evidence>
<dbReference type="EMBL" id="SOAW01000001">
    <property type="protein sequence ID" value="TDT33612.1"/>
    <property type="molecule type" value="Genomic_DNA"/>
</dbReference>
<feature type="domain" description="N-acetyltransferase" evidence="5">
    <location>
        <begin position="2"/>
        <end position="157"/>
    </location>
</feature>
<evidence type="ECO:0000256" key="4">
    <source>
        <dbReference type="ARBA" id="ARBA00022825"/>
    </source>
</evidence>
<evidence type="ECO:0000256" key="3">
    <source>
        <dbReference type="ARBA" id="ARBA00022801"/>
    </source>
</evidence>
<comment type="similarity">
    <text evidence="1">Belongs to the peptidase S9A family.</text>
</comment>
<dbReference type="InterPro" id="IPR016181">
    <property type="entry name" value="Acyl_CoA_acyltransferase"/>
</dbReference>
<dbReference type="SUPFAM" id="SSF50993">
    <property type="entry name" value="Peptidase/esterase 'gauge' domain"/>
    <property type="match status" value="1"/>
</dbReference>
<evidence type="ECO:0000256" key="2">
    <source>
        <dbReference type="ARBA" id="ARBA00022670"/>
    </source>
</evidence>
<evidence type="ECO:0000259" key="5">
    <source>
        <dbReference type="PROSITE" id="PS51186"/>
    </source>
</evidence>
<dbReference type="InterPro" id="IPR023302">
    <property type="entry name" value="Pept_S9A_N"/>
</dbReference>
<dbReference type="GO" id="GO:0006508">
    <property type="term" value="P:proteolysis"/>
    <property type="evidence" value="ECO:0007669"/>
    <property type="project" value="UniProtKB-KW"/>
</dbReference>
<keyword evidence="4" id="KW-0720">Serine protease</keyword>
<dbReference type="InterPro" id="IPR000182">
    <property type="entry name" value="GNAT_dom"/>
</dbReference>
<dbReference type="Pfam" id="PF00583">
    <property type="entry name" value="Acetyltransf_1"/>
    <property type="match status" value="1"/>
</dbReference>
<dbReference type="PRINTS" id="PR00862">
    <property type="entry name" value="PROLIGOPTASE"/>
</dbReference>
<keyword evidence="2" id="KW-0645">Protease</keyword>
<dbReference type="Pfam" id="PF02897">
    <property type="entry name" value="Peptidase_S9_N"/>
    <property type="match status" value="1"/>
</dbReference>
<dbReference type="Gene3D" id="3.40.50.1820">
    <property type="entry name" value="alpha/beta hydrolase"/>
    <property type="match status" value="1"/>
</dbReference>
<name>A0A4R7J815_9ACTN</name>
<dbReference type="OrthoDB" id="9801421at2"/>
<keyword evidence="3" id="KW-0378">Hydrolase</keyword>
<evidence type="ECO:0000256" key="1">
    <source>
        <dbReference type="ARBA" id="ARBA00005228"/>
    </source>
</evidence>
<dbReference type="Gene3D" id="2.130.10.120">
    <property type="entry name" value="Prolyl oligopeptidase, N-terminal domain"/>
    <property type="match status" value="1"/>
</dbReference>
<dbReference type="Pfam" id="PF00326">
    <property type="entry name" value="Peptidase_S9"/>
    <property type="match status" value="1"/>
</dbReference>
<dbReference type="GO" id="GO:0004252">
    <property type="term" value="F:serine-type endopeptidase activity"/>
    <property type="evidence" value="ECO:0007669"/>
    <property type="project" value="InterPro"/>
</dbReference>